<keyword evidence="1" id="KW-0238">DNA-binding</keyword>
<dbReference type="SUPFAM" id="SSF82607">
    <property type="entry name" value="YbaB-like"/>
    <property type="match status" value="1"/>
</dbReference>
<dbReference type="InterPro" id="IPR036894">
    <property type="entry name" value="YbaB-like_sf"/>
</dbReference>
<protein>
    <recommendedName>
        <fullName evidence="4">Nucleoid-associated protein</fullName>
    </recommendedName>
</protein>
<sequence>MTMFAKLKQFKDMRSKAKTLQNLLADEKVEASAAWGKIKMTMNGNQEAESVTIDQELLTDKTKLENAIKEVTNDAIKKTQRVMADKIRKEGGLNMPGL</sequence>
<dbReference type="Proteomes" id="UP000034108">
    <property type="component" value="Unassembled WGS sequence"/>
</dbReference>
<dbReference type="GO" id="GO:0003677">
    <property type="term" value="F:DNA binding"/>
    <property type="evidence" value="ECO:0007669"/>
    <property type="project" value="UniProtKB-KW"/>
</dbReference>
<evidence type="ECO:0008006" key="4">
    <source>
        <dbReference type="Google" id="ProtNLM"/>
    </source>
</evidence>
<evidence type="ECO:0000313" key="2">
    <source>
        <dbReference type="EMBL" id="KKR98909.1"/>
    </source>
</evidence>
<proteinExistence type="predicted"/>
<comment type="caution">
    <text evidence="2">The sequence shown here is derived from an EMBL/GenBank/DDBJ whole genome shotgun (WGS) entry which is preliminary data.</text>
</comment>
<evidence type="ECO:0000256" key="1">
    <source>
        <dbReference type="ARBA" id="ARBA00023125"/>
    </source>
</evidence>
<organism evidence="2 3">
    <name type="scientific">Candidatus Magasanikbacteria bacterium GW2011_GWC2_41_17</name>
    <dbReference type="NCBI Taxonomy" id="1619048"/>
    <lineage>
        <taxon>Bacteria</taxon>
        <taxon>Candidatus Magasanikiibacteriota</taxon>
    </lineage>
</organism>
<dbReference type="Gene3D" id="3.30.1310.10">
    <property type="entry name" value="Nucleoid-associated protein YbaB-like domain"/>
    <property type="match status" value="1"/>
</dbReference>
<dbReference type="EMBL" id="LCAV01000013">
    <property type="protein sequence ID" value="KKR98909.1"/>
    <property type="molecule type" value="Genomic_DNA"/>
</dbReference>
<dbReference type="PANTHER" id="PTHR33449:SF1">
    <property type="entry name" value="NUCLEOID-ASSOCIATED PROTEIN YBAB"/>
    <property type="match status" value="1"/>
</dbReference>
<dbReference type="AlphaFoldDB" id="A0A0G0VDD9"/>
<dbReference type="PIRSF" id="PIRSF004555">
    <property type="entry name" value="UCP004555"/>
    <property type="match status" value="1"/>
</dbReference>
<gene>
    <name evidence="2" type="ORF">UU49_C0013G0016</name>
</gene>
<dbReference type="Pfam" id="PF02575">
    <property type="entry name" value="YbaB_DNA_bd"/>
    <property type="match status" value="1"/>
</dbReference>
<dbReference type="NCBIfam" id="TIGR00103">
    <property type="entry name" value="DNA_YbaB_EbfC"/>
    <property type="match status" value="1"/>
</dbReference>
<dbReference type="InterPro" id="IPR004401">
    <property type="entry name" value="YbaB/EbfC"/>
</dbReference>
<dbReference type="STRING" id="1619048.UU49_C0013G0016"/>
<reference evidence="2 3" key="1">
    <citation type="journal article" date="2015" name="Nature">
        <title>rRNA introns, odd ribosomes, and small enigmatic genomes across a large radiation of phyla.</title>
        <authorList>
            <person name="Brown C.T."/>
            <person name="Hug L.A."/>
            <person name="Thomas B.C."/>
            <person name="Sharon I."/>
            <person name="Castelle C.J."/>
            <person name="Singh A."/>
            <person name="Wilkins M.J."/>
            <person name="Williams K.H."/>
            <person name="Banfield J.F."/>
        </authorList>
    </citation>
    <scope>NUCLEOTIDE SEQUENCE [LARGE SCALE GENOMIC DNA]</scope>
</reference>
<evidence type="ECO:0000313" key="3">
    <source>
        <dbReference type="Proteomes" id="UP000034108"/>
    </source>
</evidence>
<dbReference type="PANTHER" id="PTHR33449">
    <property type="entry name" value="NUCLEOID-ASSOCIATED PROTEIN YBAB"/>
    <property type="match status" value="1"/>
</dbReference>
<name>A0A0G0VDD9_9BACT</name>
<accession>A0A0G0VDD9</accession>